<accession>A0A5J4WUG7</accession>
<evidence type="ECO:0000313" key="3">
    <source>
        <dbReference type="Proteomes" id="UP000324800"/>
    </source>
</evidence>
<dbReference type="Proteomes" id="UP000324800">
    <property type="component" value="Unassembled WGS sequence"/>
</dbReference>
<comment type="caution">
    <text evidence="2">The sequence shown here is derived from an EMBL/GenBank/DDBJ whole genome shotgun (WGS) entry which is preliminary data.</text>
</comment>
<dbReference type="OrthoDB" id="449062at2759"/>
<feature type="compositionally biased region" description="Polar residues" evidence="1">
    <location>
        <begin position="617"/>
        <end position="627"/>
    </location>
</feature>
<feature type="compositionally biased region" description="Low complexity" evidence="1">
    <location>
        <begin position="633"/>
        <end position="646"/>
    </location>
</feature>
<evidence type="ECO:0000256" key="1">
    <source>
        <dbReference type="SAM" id="MobiDB-lite"/>
    </source>
</evidence>
<sequence>MSLNKLSQEEFDSAVKSNIEELEMDEEEAVREAVSMFEGSGYTLNNIKKDFYGNSGRKEGGIPRLELEIQSIKNSILTLYSKSIVDNTEEQKKFLISVSGIRHCITVVEDSGIAGDVPLYCCKAELLSFPVTSAIVVSDLLYTILKSQPDYLNVDGIQPQLTLINIQSLSEEEQEAIKDENSPSFILLFCINNIIDNIRKSGYILQQVNLLTNIIHLITLIIDSIRASCRKHESNRGMFVINGIIDMIKSVIALCLEIESAFNQVCSSSQQQLSKQKDQFEQQAFFSTLHHPIPIPSNYILISLLRSSLQLCRVIIADDDIRSTVGHGFEYLAQMVKQASISLIGEILSSLAAFAVNKEVCTKLNEKGITTAIINILQDSYNTFEFIKHKCIIINPKEQESNSDSIELTKVSKLSIFNSEVSSLLSAITSGSTLIKGSSSSDDIKRFYTQHADGQIAFILLQLMRECCSDQSQHTGSQSILNITSPQITSVIESCGSALSSLLLRNKDLSYILSQASMYVQTSQEADDKQKDVSVQDNEKIHLKSIRSKQGCQIKADFIEVSLLCLRSCQHSSIAQQQLCQCIRNSISRCVELKEAFLLAGVEPLLRRSMALALQMNQSSDGTQESKGSAPITNTLSTSTPASSPLNQEFTSWRARALYEAAHSALRDLGCEVELKEMWQGKGINLKK</sequence>
<feature type="region of interest" description="Disordered" evidence="1">
    <location>
        <begin position="617"/>
        <end position="646"/>
    </location>
</feature>
<dbReference type="AlphaFoldDB" id="A0A5J4WUG7"/>
<protein>
    <submittedName>
        <fullName evidence="2">Uncharacterized protein</fullName>
    </submittedName>
</protein>
<gene>
    <name evidence="2" type="ORF">EZS28_006265</name>
</gene>
<name>A0A5J4WUG7_9EUKA</name>
<proteinExistence type="predicted"/>
<evidence type="ECO:0000313" key="2">
    <source>
        <dbReference type="EMBL" id="KAA6398206.1"/>
    </source>
</evidence>
<organism evidence="2 3">
    <name type="scientific">Streblomastix strix</name>
    <dbReference type="NCBI Taxonomy" id="222440"/>
    <lineage>
        <taxon>Eukaryota</taxon>
        <taxon>Metamonada</taxon>
        <taxon>Preaxostyla</taxon>
        <taxon>Oxymonadida</taxon>
        <taxon>Streblomastigidae</taxon>
        <taxon>Streblomastix</taxon>
    </lineage>
</organism>
<dbReference type="EMBL" id="SNRW01001008">
    <property type="protein sequence ID" value="KAA6398206.1"/>
    <property type="molecule type" value="Genomic_DNA"/>
</dbReference>
<reference evidence="2 3" key="1">
    <citation type="submission" date="2019-03" db="EMBL/GenBank/DDBJ databases">
        <title>Single cell metagenomics reveals metabolic interactions within the superorganism composed of flagellate Streblomastix strix and complex community of Bacteroidetes bacteria on its surface.</title>
        <authorList>
            <person name="Treitli S.C."/>
            <person name="Kolisko M."/>
            <person name="Husnik F."/>
            <person name="Keeling P."/>
            <person name="Hampl V."/>
        </authorList>
    </citation>
    <scope>NUCLEOTIDE SEQUENCE [LARGE SCALE GENOMIC DNA]</scope>
    <source>
        <strain evidence="2">ST1C</strain>
    </source>
</reference>